<dbReference type="STRING" id="1802610.A2W32_03975"/>
<evidence type="ECO:0000313" key="2">
    <source>
        <dbReference type="EMBL" id="OGC48618.1"/>
    </source>
</evidence>
<keyword evidence="1" id="KW-0472">Membrane</keyword>
<evidence type="ECO:0000313" key="3">
    <source>
        <dbReference type="Proteomes" id="UP000177371"/>
    </source>
</evidence>
<organism evidence="2 3">
    <name type="scientific">candidate division WWE3 bacterium RBG_16_37_10</name>
    <dbReference type="NCBI Taxonomy" id="1802610"/>
    <lineage>
        <taxon>Bacteria</taxon>
        <taxon>Katanobacteria</taxon>
    </lineage>
</organism>
<sequence>MNKKTLIISVVFVGLALLLISFFNVSPIVAVFLLLCPLMHFFMGHGDKEKSESGESVHKH</sequence>
<reference evidence="2 3" key="1">
    <citation type="journal article" date="2016" name="Nat. Commun.">
        <title>Thousands of microbial genomes shed light on interconnected biogeochemical processes in an aquifer system.</title>
        <authorList>
            <person name="Anantharaman K."/>
            <person name="Brown C.T."/>
            <person name="Hug L.A."/>
            <person name="Sharon I."/>
            <person name="Castelle C.J."/>
            <person name="Probst A.J."/>
            <person name="Thomas B.C."/>
            <person name="Singh A."/>
            <person name="Wilkins M.J."/>
            <person name="Karaoz U."/>
            <person name="Brodie E.L."/>
            <person name="Williams K.H."/>
            <person name="Hubbard S.S."/>
            <person name="Banfield J.F."/>
        </authorList>
    </citation>
    <scope>NUCLEOTIDE SEQUENCE [LARGE SCALE GENOMIC DNA]</scope>
</reference>
<keyword evidence="1" id="KW-0812">Transmembrane</keyword>
<dbReference type="AlphaFoldDB" id="A0A1F4UUI5"/>
<dbReference type="InterPro" id="IPR021682">
    <property type="entry name" value="DUF2933"/>
</dbReference>
<dbReference type="Proteomes" id="UP000177371">
    <property type="component" value="Unassembled WGS sequence"/>
</dbReference>
<keyword evidence="1" id="KW-1133">Transmembrane helix</keyword>
<protein>
    <recommendedName>
        <fullName evidence="4">DUF2933 domain-containing protein</fullName>
    </recommendedName>
</protein>
<evidence type="ECO:0008006" key="4">
    <source>
        <dbReference type="Google" id="ProtNLM"/>
    </source>
</evidence>
<name>A0A1F4UUI5_UNCKA</name>
<dbReference type="EMBL" id="MEUT01000065">
    <property type="protein sequence ID" value="OGC48618.1"/>
    <property type="molecule type" value="Genomic_DNA"/>
</dbReference>
<gene>
    <name evidence="2" type="ORF">A2W32_03975</name>
</gene>
<dbReference type="Pfam" id="PF11666">
    <property type="entry name" value="DUF2933"/>
    <property type="match status" value="1"/>
</dbReference>
<feature type="transmembrane region" description="Helical" evidence="1">
    <location>
        <begin position="6"/>
        <end position="35"/>
    </location>
</feature>
<accession>A0A1F4UUI5</accession>
<comment type="caution">
    <text evidence="2">The sequence shown here is derived from an EMBL/GenBank/DDBJ whole genome shotgun (WGS) entry which is preliminary data.</text>
</comment>
<evidence type="ECO:0000256" key="1">
    <source>
        <dbReference type="SAM" id="Phobius"/>
    </source>
</evidence>
<proteinExistence type="predicted"/>